<feature type="domain" description="FAD-binding FR-type" evidence="1">
    <location>
        <begin position="15"/>
        <end position="114"/>
    </location>
</feature>
<dbReference type="Gene3D" id="3.40.50.80">
    <property type="entry name" value="Nucleotide-binding domain of ferredoxin-NADP reductase (FNR) module"/>
    <property type="match status" value="1"/>
</dbReference>
<dbReference type="Pfam" id="PF08021">
    <property type="entry name" value="FAD_binding_9"/>
    <property type="match status" value="1"/>
</dbReference>
<dbReference type="Proteomes" id="UP000217289">
    <property type="component" value="Chromosome"/>
</dbReference>
<dbReference type="InterPro" id="IPR039261">
    <property type="entry name" value="FNR_nucleotide-bd"/>
</dbReference>
<dbReference type="InterPro" id="IPR017927">
    <property type="entry name" value="FAD-bd_FR_type"/>
</dbReference>
<proteinExistence type="predicted"/>
<dbReference type="PROSITE" id="PS51384">
    <property type="entry name" value="FAD_FR"/>
    <property type="match status" value="1"/>
</dbReference>
<dbReference type="InterPro" id="IPR039374">
    <property type="entry name" value="SIP_fam"/>
</dbReference>
<dbReference type="PANTHER" id="PTHR30157:SF0">
    <property type="entry name" value="NADPH-DEPENDENT FERRIC-CHELATE REDUCTASE"/>
    <property type="match status" value="1"/>
</dbReference>
<gene>
    <name evidence="2" type="ORF">MEBOL_007260</name>
</gene>
<reference evidence="2 3" key="1">
    <citation type="submission" date="2017-06" db="EMBL/GenBank/DDBJ databases">
        <authorList>
            <person name="Kim H.J."/>
            <person name="Triplett B.A."/>
        </authorList>
    </citation>
    <scope>NUCLEOTIDE SEQUENCE [LARGE SCALE GENOMIC DNA]</scope>
    <source>
        <strain evidence="2 3">DSM 14713</strain>
    </source>
</reference>
<dbReference type="SUPFAM" id="SSF63380">
    <property type="entry name" value="Riboflavin synthase domain-like"/>
    <property type="match status" value="1"/>
</dbReference>
<sequence length="237" mass="26231">MATAKAVIGNVLGRFFFHDAIVTSVREVSPQFREVELEGPALRGLEWRPGDKIQVFLPETGTRTYTPLRWDTQKGTTAFLIYLHGSSPGASWGRELRVGARTQFFGPRRSLSLDDVSEPIVFFGDETAFGVAHALKRAVASREFIPVFEVSRHAESSPVLREFGFEDKNVERQPGEAHLTEVHERLRSALQAHPGACLVMTGKAQSIQTLKAKLKADGLGRSARVKPYWSVGKTGLD</sequence>
<evidence type="ECO:0000313" key="2">
    <source>
        <dbReference type="EMBL" id="ATB33762.1"/>
    </source>
</evidence>
<dbReference type="RefSeq" id="WP_095981750.1">
    <property type="nucleotide sequence ID" value="NZ_CP022163.1"/>
</dbReference>
<dbReference type="GO" id="GO:0016491">
    <property type="term" value="F:oxidoreductase activity"/>
    <property type="evidence" value="ECO:0007669"/>
    <property type="project" value="InterPro"/>
</dbReference>
<keyword evidence="3" id="KW-1185">Reference proteome</keyword>
<dbReference type="OrthoDB" id="9814826at2"/>
<dbReference type="InterPro" id="IPR017938">
    <property type="entry name" value="Riboflavin_synthase-like_b-brl"/>
</dbReference>
<accession>A0A250IR82</accession>
<dbReference type="InterPro" id="IPR013113">
    <property type="entry name" value="SIP_FAD-bd"/>
</dbReference>
<evidence type="ECO:0000259" key="1">
    <source>
        <dbReference type="PROSITE" id="PS51384"/>
    </source>
</evidence>
<dbReference type="EMBL" id="CP022163">
    <property type="protein sequence ID" value="ATB33762.1"/>
    <property type="molecule type" value="Genomic_DNA"/>
</dbReference>
<dbReference type="KEGG" id="mbd:MEBOL_007260"/>
<organism evidence="2 3">
    <name type="scientific">Melittangium boletus DSM 14713</name>
    <dbReference type="NCBI Taxonomy" id="1294270"/>
    <lineage>
        <taxon>Bacteria</taxon>
        <taxon>Pseudomonadati</taxon>
        <taxon>Myxococcota</taxon>
        <taxon>Myxococcia</taxon>
        <taxon>Myxococcales</taxon>
        <taxon>Cystobacterineae</taxon>
        <taxon>Archangiaceae</taxon>
        <taxon>Melittangium</taxon>
    </lineage>
</organism>
<dbReference type="PANTHER" id="PTHR30157">
    <property type="entry name" value="FERRIC REDUCTASE, NADPH-DEPENDENT"/>
    <property type="match status" value="1"/>
</dbReference>
<dbReference type="Gene3D" id="2.40.30.10">
    <property type="entry name" value="Translation factors"/>
    <property type="match status" value="1"/>
</dbReference>
<dbReference type="CDD" id="cd06193">
    <property type="entry name" value="siderophore_interacting"/>
    <property type="match status" value="1"/>
</dbReference>
<protein>
    <submittedName>
        <fullName evidence="2">NADPH-dependent ferric siderophore reductase</fullName>
    </submittedName>
</protein>
<name>A0A250IR82_9BACT</name>
<evidence type="ECO:0000313" key="3">
    <source>
        <dbReference type="Proteomes" id="UP000217289"/>
    </source>
</evidence>
<dbReference type="AlphaFoldDB" id="A0A250IR82"/>